<name>H8KZS6_FRAAD</name>
<dbReference type="EMBL" id="CP003350">
    <property type="protein sequence ID" value="AFC84587.1"/>
    <property type="molecule type" value="Genomic_DNA"/>
</dbReference>
<dbReference type="InterPro" id="IPR011991">
    <property type="entry name" value="ArsR-like_HTH"/>
</dbReference>
<dbReference type="RefSeq" id="WP_014401593.1">
    <property type="nucleotide sequence ID" value="NC_017033.1"/>
</dbReference>
<reference evidence="2" key="1">
    <citation type="submission" date="2012-02" db="EMBL/GenBank/DDBJ databases">
        <title>The complete genome of Frateuria aurantia DSM 6220.</title>
        <authorList>
            <consortium name="US DOE Joint Genome Institute (JGI-PGF)"/>
            <person name="Lucas S."/>
            <person name="Copeland A."/>
            <person name="Lapidus A."/>
            <person name="Glavina del Rio T."/>
            <person name="Dalin E."/>
            <person name="Tice H."/>
            <person name="Bruce D."/>
            <person name="Goodwin L."/>
            <person name="Pitluck S."/>
            <person name="Peters L."/>
            <person name="Ovchinnikova G."/>
            <person name="Teshima H."/>
            <person name="Kyrpides N."/>
            <person name="Mavromatis K."/>
            <person name="Ivanova N."/>
            <person name="Brettin T."/>
            <person name="Detter J.C."/>
            <person name="Han C."/>
            <person name="Larimer F."/>
            <person name="Land M."/>
            <person name="Hauser L."/>
            <person name="Markowitz V."/>
            <person name="Cheng J.-F."/>
            <person name="Hugenholtz P."/>
            <person name="Woyke T."/>
            <person name="Wu D."/>
            <person name="Brambilla E."/>
            <person name="Klenk H.-P."/>
            <person name="Eisen J.A."/>
        </authorList>
    </citation>
    <scope>NUCLEOTIDE SEQUENCE</scope>
    <source>
        <strain evidence="2">DSM 6220</strain>
    </source>
</reference>
<dbReference type="Proteomes" id="UP000005234">
    <property type="component" value="Chromosome"/>
</dbReference>
<gene>
    <name evidence="2" type="ordered locus">Fraau_0087</name>
</gene>
<dbReference type="STRING" id="767434.Fraau_0087"/>
<dbReference type="KEGG" id="fau:Fraau_0087"/>
<organism evidence="2 3">
    <name type="scientific">Frateuria aurantia (strain ATCC 33424 / DSM 6220 / KCTC 2777 / LMG 1558 / NBRC 3245 / NCIMB 13370)</name>
    <name type="common">Acetobacter aurantius</name>
    <dbReference type="NCBI Taxonomy" id="767434"/>
    <lineage>
        <taxon>Bacteria</taxon>
        <taxon>Pseudomonadati</taxon>
        <taxon>Pseudomonadota</taxon>
        <taxon>Gammaproteobacteria</taxon>
        <taxon>Lysobacterales</taxon>
        <taxon>Rhodanobacteraceae</taxon>
        <taxon>Frateuria</taxon>
    </lineage>
</organism>
<dbReference type="eggNOG" id="COG0640">
    <property type="taxonomic scope" value="Bacteria"/>
</dbReference>
<dbReference type="InterPro" id="IPR036388">
    <property type="entry name" value="WH-like_DNA-bd_sf"/>
</dbReference>
<dbReference type="InterPro" id="IPR001845">
    <property type="entry name" value="HTH_ArsR_DNA-bd_dom"/>
</dbReference>
<dbReference type="PRINTS" id="PR00778">
    <property type="entry name" value="HTHARSR"/>
</dbReference>
<protein>
    <submittedName>
        <fullName evidence="2">Putative transcriptional regulator</fullName>
    </submittedName>
</protein>
<dbReference type="InterPro" id="IPR036390">
    <property type="entry name" value="WH_DNA-bd_sf"/>
</dbReference>
<evidence type="ECO:0000259" key="1">
    <source>
        <dbReference type="PROSITE" id="PS50987"/>
    </source>
</evidence>
<dbReference type="Gene3D" id="1.10.10.10">
    <property type="entry name" value="Winged helix-like DNA-binding domain superfamily/Winged helix DNA-binding domain"/>
    <property type="match status" value="1"/>
</dbReference>
<proteinExistence type="predicted"/>
<dbReference type="PROSITE" id="PS50987">
    <property type="entry name" value="HTH_ARSR_2"/>
    <property type="match status" value="1"/>
</dbReference>
<accession>H8KZS6</accession>
<sequence length="114" mass="12512">MRPLVHPPAEDITAQGILHALADPVRAAIFASLAAAGQASPCCQFLQLMDRNIPKSTLSQHFRVLREAGLVRSERRGVEVHNSSRCQDVEQRFPGLLLAIIGAYQQQWRQGAGT</sequence>
<dbReference type="OrthoDB" id="8565358at2"/>
<dbReference type="HOGENOM" id="CLU_097806_4_1_6"/>
<dbReference type="SMART" id="SM00418">
    <property type="entry name" value="HTH_ARSR"/>
    <property type="match status" value="1"/>
</dbReference>
<keyword evidence="3" id="KW-1185">Reference proteome</keyword>
<evidence type="ECO:0000313" key="3">
    <source>
        <dbReference type="Proteomes" id="UP000005234"/>
    </source>
</evidence>
<dbReference type="SUPFAM" id="SSF46785">
    <property type="entry name" value="Winged helix' DNA-binding domain"/>
    <property type="match status" value="1"/>
</dbReference>
<dbReference type="CDD" id="cd00090">
    <property type="entry name" value="HTH_ARSR"/>
    <property type="match status" value="1"/>
</dbReference>
<evidence type="ECO:0000313" key="2">
    <source>
        <dbReference type="EMBL" id="AFC84587.1"/>
    </source>
</evidence>
<dbReference type="AlphaFoldDB" id="H8KZS6"/>
<feature type="domain" description="HTH arsR-type" evidence="1">
    <location>
        <begin position="6"/>
        <end position="104"/>
    </location>
</feature>
<dbReference type="GO" id="GO:0003700">
    <property type="term" value="F:DNA-binding transcription factor activity"/>
    <property type="evidence" value="ECO:0007669"/>
    <property type="project" value="InterPro"/>
</dbReference>
<dbReference type="Pfam" id="PF12840">
    <property type="entry name" value="HTH_20"/>
    <property type="match status" value="1"/>
</dbReference>